<sequence length="133" mass="15120">MTPDHDKPTNPRWPNPLDEPLHRARAAGRMYRQLLRTARPDLCQQADDTLSSFGETWMLERPEVIEPDREVTTAEAAALANVTPLKIRKWASTDRKDQPGVRILPRFDKRGRETVYLAGHVLEAASLVKRGLV</sequence>
<protein>
    <submittedName>
        <fullName evidence="2">Uncharacterized protein</fullName>
    </submittedName>
</protein>
<evidence type="ECO:0000313" key="2">
    <source>
        <dbReference type="EMBL" id="PZG10295.1"/>
    </source>
</evidence>
<proteinExistence type="predicted"/>
<dbReference type="Proteomes" id="UP000248924">
    <property type="component" value="Unassembled WGS sequence"/>
</dbReference>
<dbReference type="AlphaFoldDB" id="A0A2W2DYY3"/>
<evidence type="ECO:0000256" key="1">
    <source>
        <dbReference type="SAM" id="MobiDB-lite"/>
    </source>
</evidence>
<name>A0A2W2DYY3_9ACTN</name>
<evidence type="ECO:0000313" key="3">
    <source>
        <dbReference type="Proteomes" id="UP000248924"/>
    </source>
</evidence>
<keyword evidence="3" id="KW-1185">Reference proteome</keyword>
<reference evidence="2 3" key="1">
    <citation type="submission" date="2018-01" db="EMBL/GenBank/DDBJ databases">
        <title>Draft genome sequence of Jishengella sp. NA12.</title>
        <authorList>
            <person name="Sahin N."/>
            <person name="Ay H."/>
            <person name="Saygin H."/>
        </authorList>
    </citation>
    <scope>NUCLEOTIDE SEQUENCE [LARGE SCALE GENOMIC DNA]</scope>
    <source>
        <strain evidence="2 3">NA12</strain>
    </source>
</reference>
<dbReference type="RefSeq" id="WP_111218297.1">
    <property type="nucleotide sequence ID" value="NZ_POTY01000251.1"/>
</dbReference>
<organism evidence="2 3">
    <name type="scientific">Micromonospora craterilacus</name>
    <dbReference type="NCBI Taxonomy" id="1655439"/>
    <lineage>
        <taxon>Bacteria</taxon>
        <taxon>Bacillati</taxon>
        <taxon>Actinomycetota</taxon>
        <taxon>Actinomycetes</taxon>
        <taxon>Micromonosporales</taxon>
        <taxon>Micromonosporaceae</taxon>
        <taxon>Micromonospora</taxon>
    </lineage>
</organism>
<gene>
    <name evidence="2" type="ORF">C1I95_28145</name>
</gene>
<feature type="region of interest" description="Disordered" evidence="1">
    <location>
        <begin position="1"/>
        <end position="20"/>
    </location>
</feature>
<dbReference type="OrthoDB" id="4744257at2"/>
<accession>A0A2W2DYY3</accession>
<dbReference type="EMBL" id="POTY01000251">
    <property type="protein sequence ID" value="PZG10295.1"/>
    <property type="molecule type" value="Genomic_DNA"/>
</dbReference>
<comment type="caution">
    <text evidence="2">The sequence shown here is derived from an EMBL/GenBank/DDBJ whole genome shotgun (WGS) entry which is preliminary data.</text>
</comment>